<evidence type="ECO:0000313" key="2">
    <source>
        <dbReference type="Proteomes" id="UP000028933"/>
    </source>
</evidence>
<dbReference type="EMBL" id="CP007547">
    <property type="protein sequence ID" value="AIL45804.1"/>
    <property type="molecule type" value="Genomic_DNA"/>
</dbReference>
<dbReference type="SMR" id="A0A077EHX6"/>
<reference evidence="1" key="1">
    <citation type="journal article" date="2013" name="Lancet">
        <title>First case of E anophelis outbreak in an intensive-care unit.</title>
        <authorList>
            <person name="Teo J."/>
            <person name="Tan S.Y."/>
            <person name="Tay M."/>
            <person name="Ding Y."/>
            <person name="Kjelleberg S."/>
            <person name="Givskov M."/>
            <person name="Lin R.T."/>
            <person name="Yang L."/>
        </authorList>
    </citation>
    <scope>NUCLEOTIDE SEQUENCE [LARGE SCALE GENOMIC DNA]</scope>
    <source>
        <strain evidence="1">NUHP1</strain>
    </source>
</reference>
<dbReference type="eggNOG" id="COG3979">
    <property type="taxonomic scope" value="Bacteria"/>
</dbReference>
<gene>
    <name evidence="1" type="ORF">BD94_2029</name>
</gene>
<dbReference type="RefSeq" id="WP_024564349.1">
    <property type="nucleotide sequence ID" value="NZ_CP007547.1"/>
</dbReference>
<protein>
    <submittedName>
        <fullName evidence="1">Putative exported protein</fullName>
    </submittedName>
</protein>
<dbReference type="HOGENOM" id="CLU_665220_0_0_10"/>
<dbReference type="STRING" id="1338011.BD94_2029"/>
<dbReference type="Proteomes" id="UP000028933">
    <property type="component" value="Chromosome"/>
</dbReference>
<dbReference type="Pfam" id="PF11958">
    <property type="entry name" value="DUF3472"/>
    <property type="match status" value="1"/>
</dbReference>
<evidence type="ECO:0000313" key="1">
    <source>
        <dbReference type="EMBL" id="AIL45804.1"/>
    </source>
</evidence>
<reference evidence="1" key="2">
    <citation type="journal article" date="2015" name="Genome Biol. Evol.">
        <title>Complete Genome Sequence and Transcriptomic Analysis of the Novel Pathogen Elizabethkingia anophelis in Response to Oxidative Stress.</title>
        <authorList>
            <person name="Li Y."/>
            <person name="Liu Y."/>
            <person name="Chew S.C."/>
            <person name="Tay M."/>
            <person name="Salido M.M."/>
            <person name="Teo J."/>
            <person name="Lauro F.M."/>
            <person name="Givskov M."/>
            <person name="Yang L."/>
        </authorList>
    </citation>
    <scope>NUCLEOTIDE SEQUENCE</scope>
    <source>
        <strain evidence="1">NUHP1</strain>
    </source>
</reference>
<organism evidence="1 2">
    <name type="scientific">Elizabethkingia anophelis NUHP1</name>
    <dbReference type="NCBI Taxonomy" id="1338011"/>
    <lineage>
        <taxon>Bacteria</taxon>
        <taxon>Pseudomonadati</taxon>
        <taxon>Bacteroidota</taxon>
        <taxon>Flavobacteriia</taxon>
        <taxon>Flavobacteriales</taxon>
        <taxon>Weeksellaceae</taxon>
        <taxon>Elizabethkingia</taxon>
    </lineage>
</organism>
<name>A0A077EHX6_9FLAO</name>
<sequence length="413" mass="45268">MKKSISLSSLAVIMLLASCNRDSLSDNSLQNTSAENSAKGVVTNLTEQDLPNIQLTGSNAAPSQHLTYYFPADAVLQMNKVKITRSALTEYFSVINYSGGYAGLQQTPDKSFGTPNILIASLWDKNTAGGSYAGYSYLGSKTIASRFGGEGDGQKTINPYQWKLNNWYNIVLRSWKENGKIYIANFIQDLATGKWFLTSTIYRDASTGNLGTYIDTFLENWVGDNPKYDGRYVRKAYLKDAWSLDASNTWQKSTSRNFSANSGDQGRNGYFDRAFNSGYDATEDAYFMVHGGTTTPDTAFGTGRTLQLPTQTNQGAAPVIQNLERTSATAQYGNNKVTVSWAINDTKAPQLSYNIQVLNSNGAVLQTVQKTKPEQRVEGIAATLAKGNYTVKLTLTDIFNNNVAPVEIPITVN</sequence>
<dbReference type="PROSITE" id="PS51257">
    <property type="entry name" value="PROKAR_LIPOPROTEIN"/>
    <property type="match status" value="1"/>
</dbReference>
<proteinExistence type="predicted"/>
<dbReference type="AlphaFoldDB" id="A0A077EHX6"/>
<accession>A0A077EHX6</accession>
<dbReference type="InterPro" id="IPR021862">
    <property type="entry name" value="DUF3472"/>
</dbReference>
<dbReference type="KEGG" id="eao:BD94_2029"/>